<evidence type="ECO:0000313" key="2">
    <source>
        <dbReference type="EMBL" id="ORZ03770.1"/>
    </source>
</evidence>
<keyword evidence="3" id="KW-1185">Reference proteome</keyword>
<accession>A0A1X2HVZ2</accession>
<dbReference type="Proteomes" id="UP000242180">
    <property type="component" value="Unassembled WGS sequence"/>
</dbReference>
<gene>
    <name evidence="2" type="ORF">BCR43DRAFT_501580</name>
</gene>
<organism evidence="2 3">
    <name type="scientific">Syncephalastrum racemosum</name>
    <name type="common">Filamentous fungus</name>
    <dbReference type="NCBI Taxonomy" id="13706"/>
    <lineage>
        <taxon>Eukaryota</taxon>
        <taxon>Fungi</taxon>
        <taxon>Fungi incertae sedis</taxon>
        <taxon>Mucoromycota</taxon>
        <taxon>Mucoromycotina</taxon>
        <taxon>Mucoromycetes</taxon>
        <taxon>Mucorales</taxon>
        <taxon>Syncephalastraceae</taxon>
        <taxon>Syncephalastrum</taxon>
    </lineage>
</organism>
<dbReference type="AlphaFoldDB" id="A0A1X2HVZ2"/>
<feature type="transmembrane region" description="Helical" evidence="1">
    <location>
        <begin position="59"/>
        <end position="77"/>
    </location>
</feature>
<protein>
    <submittedName>
        <fullName evidence="2">Uncharacterized protein</fullName>
    </submittedName>
</protein>
<keyword evidence="1" id="KW-0472">Membrane</keyword>
<dbReference type="InParanoid" id="A0A1X2HVZ2"/>
<comment type="caution">
    <text evidence="2">The sequence shown here is derived from an EMBL/GenBank/DDBJ whole genome shotgun (WGS) entry which is preliminary data.</text>
</comment>
<name>A0A1X2HVZ2_SYNRA</name>
<sequence length="142" mass="16377">MNGDLYAADHNKAKKCFATAVAALMSACWCRTASGQISHRGPCQFRWRMRKSDDHYDWWGTHAFLLCFILLLPQLSLPVCIRYSIYLGLCVATDPDGLYDDDEFCSASFFEIGKDLFPRSHSHKDWQGRYVRHMQIKGNYAK</sequence>
<proteinExistence type="predicted"/>
<dbReference type="EMBL" id="MCGN01000001">
    <property type="protein sequence ID" value="ORZ03770.1"/>
    <property type="molecule type" value="Genomic_DNA"/>
</dbReference>
<reference evidence="2 3" key="1">
    <citation type="submission" date="2016-07" db="EMBL/GenBank/DDBJ databases">
        <title>Pervasive Adenine N6-methylation of Active Genes in Fungi.</title>
        <authorList>
            <consortium name="DOE Joint Genome Institute"/>
            <person name="Mondo S.J."/>
            <person name="Dannebaum R.O."/>
            <person name="Kuo R.C."/>
            <person name="Labutti K."/>
            <person name="Haridas S."/>
            <person name="Kuo A."/>
            <person name="Salamov A."/>
            <person name="Ahrendt S.R."/>
            <person name="Lipzen A."/>
            <person name="Sullivan W."/>
            <person name="Andreopoulos W.B."/>
            <person name="Clum A."/>
            <person name="Lindquist E."/>
            <person name="Daum C."/>
            <person name="Ramamoorthy G.K."/>
            <person name="Gryganskyi A."/>
            <person name="Culley D."/>
            <person name="Magnuson J.K."/>
            <person name="James T.Y."/>
            <person name="O'Malley M.A."/>
            <person name="Stajich J.E."/>
            <person name="Spatafora J.W."/>
            <person name="Visel A."/>
            <person name="Grigoriev I.V."/>
        </authorList>
    </citation>
    <scope>NUCLEOTIDE SEQUENCE [LARGE SCALE GENOMIC DNA]</scope>
    <source>
        <strain evidence="2 3">NRRL 2496</strain>
    </source>
</reference>
<keyword evidence="1" id="KW-1133">Transmembrane helix</keyword>
<keyword evidence="1" id="KW-0812">Transmembrane</keyword>
<evidence type="ECO:0000313" key="3">
    <source>
        <dbReference type="Proteomes" id="UP000242180"/>
    </source>
</evidence>
<evidence type="ECO:0000256" key="1">
    <source>
        <dbReference type="SAM" id="Phobius"/>
    </source>
</evidence>